<dbReference type="PROSITE" id="PS50146">
    <property type="entry name" value="DAGK"/>
    <property type="match status" value="1"/>
</dbReference>
<dbReference type="InterPro" id="IPR016064">
    <property type="entry name" value="NAD/diacylglycerol_kinase_sf"/>
</dbReference>
<dbReference type="PANTHER" id="PTHR12358:SF26">
    <property type="entry name" value="CERAMIDE KINASE-LIKE PROTEIN"/>
    <property type="match status" value="1"/>
</dbReference>
<dbReference type="Pfam" id="PF00781">
    <property type="entry name" value="DAGK_cat"/>
    <property type="match status" value="1"/>
</dbReference>
<proteinExistence type="predicted"/>
<dbReference type="Proteomes" id="UP000005408">
    <property type="component" value="Unassembled WGS sequence"/>
</dbReference>
<dbReference type="AlphaFoldDB" id="A0A8W8I7R3"/>
<evidence type="ECO:0000259" key="1">
    <source>
        <dbReference type="PROSITE" id="PS50146"/>
    </source>
</evidence>
<evidence type="ECO:0000313" key="2">
    <source>
        <dbReference type="EnsemblMetazoa" id="G12788.1:cds"/>
    </source>
</evidence>
<dbReference type="InterPro" id="IPR050187">
    <property type="entry name" value="Lipid_Phosphate_FormReg"/>
</dbReference>
<dbReference type="PANTHER" id="PTHR12358">
    <property type="entry name" value="SPHINGOSINE KINASE"/>
    <property type="match status" value="1"/>
</dbReference>
<dbReference type="GO" id="GO:0016020">
    <property type="term" value="C:membrane"/>
    <property type="evidence" value="ECO:0007669"/>
    <property type="project" value="GOC"/>
</dbReference>
<dbReference type="SUPFAM" id="SSF111331">
    <property type="entry name" value="NAD kinase/diacylglycerol kinase-like"/>
    <property type="match status" value="1"/>
</dbReference>
<dbReference type="EnsemblMetazoa" id="G12788.1">
    <property type="protein sequence ID" value="G12788.1:cds"/>
    <property type="gene ID" value="G12788"/>
</dbReference>
<reference evidence="2" key="1">
    <citation type="submission" date="2022-08" db="UniProtKB">
        <authorList>
            <consortium name="EnsemblMetazoa"/>
        </authorList>
    </citation>
    <scope>IDENTIFICATION</scope>
    <source>
        <strain evidence="2">05x7-T-G4-1.051#20</strain>
    </source>
</reference>
<evidence type="ECO:0000313" key="3">
    <source>
        <dbReference type="Proteomes" id="UP000005408"/>
    </source>
</evidence>
<protein>
    <recommendedName>
        <fullName evidence="1">DAGKc domain-containing protein</fullName>
    </recommendedName>
</protein>
<keyword evidence="3" id="KW-1185">Reference proteome</keyword>
<dbReference type="SMART" id="SM00046">
    <property type="entry name" value="DAGKc"/>
    <property type="match status" value="1"/>
</dbReference>
<sequence length="465" mass="53066">MKPNSDETKTDMDFINSHLICKSSSFSVNKSQILKSCVHERNGGAFLEVHYVAERNTKLTRRRHQYPETLDKCLEIHKKIQNTLADKRPKRLLVLINPRSGSRKAEKIYAKRVLPVFELCEIQTNVIVTHRANEVKDLLMNIDLEEFDGVVAVGGDGIYNEVVSGLTVRELRDHGQDPDNPESKLSQLKLPIGIIPAGSGNYTAWYLNGTKCPVTAAIRIVMGHCVSTNIVSLHQGNKCSGYSGLILGFGLFGDVMRDCEKYRWMGTSRFKVIPVGSVLNRRPVNVSISYIPTENKRLQYQEDFTIQKPDFLRLTSVPVTNRKSARDGYKKRTFSFSDTLDTPSEWKTAEDRVVYAVDTYPITMKPDGTRMTPNFGGNTLELLITTKCKLADHFRQLKEVDDGKSSCYDFEFVKKIEVQRYRVRVLRNKTEDFYLNCDGEVIRLEHPEFDVRLHKQVVQLYGKAK</sequence>
<name>A0A8W8I7R3_MAGGI</name>
<dbReference type="GO" id="GO:0006672">
    <property type="term" value="P:ceramide metabolic process"/>
    <property type="evidence" value="ECO:0007669"/>
    <property type="project" value="TreeGrafter"/>
</dbReference>
<dbReference type="InterPro" id="IPR017438">
    <property type="entry name" value="ATP-NAD_kinase_N"/>
</dbReference>
<accession>A0A8W8I7R3</accession>
<dbReference type="Gene3D" id="3.40.50.10330">
    <property type="entry name" value="Probable inorganic polyphosphate/atp-NAD kinase, domain 1"/>
    <property type="match status" value="1"/>
</dbReference>
<organism evidence="2 3">
    <name type="scientific">Magallana gigas</name>
    <name type="common">Pacific oyster</name>
    <name type="synonym">Crassostrea gigas</name>
    <dbReference type="NCBI Taxonomy" id="29159"/>
    <lineage>
        <taxon>Eukaryota</taxon>
        <taxon>Metazoa</taxon>
        <taxon>Spiralia</taxon>
        <taxon>Lophotrochozoa</taxon>
        <taxon>Mollusca</taxon>
        <taxon>Bivalvia</taxon>
        <taxon>Autobranchia</taxon>
        <taxon>Pteriomorphia</taxon>
        <taxon>Ostreida</taxon>
        <taxon>Ostreoidea</taxon>
        <taxon>Ostreidae</taxon>
        <taxon>Magallana</taxon>
    </lineage>
</organism>
<dbReference type="InterPro" id="IPR001206">
    <property type="entry name" value="Diacylglycerol_kinase_cat_dom"/>
</dbReference>
<dbReference type="Gene3D" id="2.60.200.40">
    <property type="match status" value="1"/>
</dbReference>
<dbReference type="GO" id="GO:0001729">
    <property type="term" value="F:ceramide kinase activity"/>
    <property type="evidence" value="ECO:0007669"/>
    <property type="project" value="TreeGrafter"/>
</dbReference>
<feature type="domain" description="DAGKc" evidence="1">
    <location>
        <begin position="87"/>
        <end position="237"/>
    </location>
</feature>